<dbReference type="EMBL" id="JAMB01000015">
    <property type="protein sequence ID" value="ETX09772.1"/>
    <property type="molecule type" value="Genomic_DNA"/>
</dbReference>
<dbReference type="SUPFAM" id="SSF53850">
    <property type="entry name" value="Periplasmic binding protein-like II"/>
    <property type="match status" value="1"/>
</dbReference>
<organism evidence="1 2">
    <name type="scientific">Marinomonas ushuaiensis DSM 15871</name>
    <dbReference type="NCBI Taxonomy" id="1122207"/>
    <lineage>
        <taxon>Bacteria</taxon>
        <taxon>Pseudomonadati</taxon>
        <taxon>Pseudomonadota</taxon>
        <taxon>Gammaproteobacteria</taxon>
        <taxon>Oceanospirillales</taxon>
        <taxon>Oceanospirillaceae</taxon>
        <taxon>Marinomonas</taxon>
    </lineage>
</organism>
<dbReference type="RefSeq" id="WP_051436290.1">
    <property type="nucleotide sequence ID" value="NZ_JAMB01000015.1"/>
</dbReference>
<gene>
    <name evidence="1" type="ORF">MUS1_05895</name>
</gene>
<name>X7E1C1_9GAMM</name>
<evidence type="ECO:0000313" key="1">
    <source>
        <dbReference type="EMBL" id="ETX09772.1"/>
    </source>
</evidence>
<dbReference type="AlphaFoldDB" id="X7E1C1"/>
<sequence>MDQIDIAVRLTGLPFSSNLQAEPLFHQELVVVASPLLIKKPNPSFTIEELQSFPLLHDAHNNWPMVLNSKEKLSGAKFNHTSLAKMPKAPINQSLAKKLLKVRTLNQG</sequence>
<dbReference type="Proteomes" id="UP000054058">
    <property type="component" value="Unassembled WGS sequence"/>
</dbReference>
<keyword evidence="2" id="KW-1185">Reference proteome</keyword>
<accession>X7E1C1</accession>
<protein>
    <submittedName>
        <fullName evidence="1">Uncharacterized protein</fullName>
    </submittedName>
</protein>
<dbReference type="STRING" id="1122207.MUS1_05895"/>
<dbReference type="PATRIC" id="fig|1122207.3.peg.2797"/>
<proteinExistence type="predicted"/>
<evidence type="ECO:0000313" key="2">
    <source>
        <dbReference type="Proteomes" id="UP000054058"/>
    </source>
</evidence>
<dbReference type="Gene3D" id="3.40.190.290">
    <property type="match status" value="1"/>
</dbReference>
<comment type="caution">
    <text evidence="1">The sequence shown here is derived from an EMBL/GenBank/DDBJ whole genome shotgun (WGS) entry which is preliminary data.</text>
</comment>
<reference evidence="1 2" key="1">
    <citation type="submission" date="2014-01" db="EMBL/GenBank/DDBJ databases">
        <title>Marinomonas ushuaiensis DSM 15871 Genome Sequencing.</title>
        <authorList>
            <person name="Lai Q."/>
            <person name="Shao Z.S."/>
        </authorList>
    </citation>
    <scope>NUCLEOTIDE SEQUENCE [LARGE SCALE GENOMIC DNA]</scope>
    <source>
        <strain evidence="1 2">DSM 15871</strain>
    </source>
</reference>
<dbReference type="eggNOG" id="COG0583">
    <property type="taxonomic scope" value="Bacteria"/>
</dbReference>